<dbReference type="InterPro" id="IPR027417">
    <property type="entry name" value="P-loop_NTPase"/>
</dbReference>
<evidence type="ECO:0000256" key="3">
    <source>
        <dbReference type="ARBA" id="ARBA00022777"/>
    </source>
</evidence>
<dbReference type="PROSITE" id="PS50052">
    <property type="entry name" value="GUANYLATE_KINASE_2"/>
    <property type="match status" value="1"/>
</dbReference>
<protein>
    <submittedName>
        <fullName evidence="5">Guanylate kinase</fullName>
    </submittedName>
</protein>
<organism evidence="5">
    <name type="scientific">Pandoravirus quercus</name>
    <dbReference type="NCBI Taxonomy" id="2107709"/>
    <lineage>
        <taxon>Viruses</taxon>
        <taxon>Pandoravirus</taxon>
    </lineage>
</organism>
<dbReference type="PANTHER" id="PTHR23117">
    <property type="entry name" value="GUANYLATE KINASE-RELATED"/>
    <property type="match status" value="1"/>
</dbReference>
<keyword evidence="3 5" id="KW-0418">Kinase</keyword>
<evidence type="ECO:0000256" key="2">
    <source>
        <dbReference type="ARBA" id="ARBA00022679"/>
    </source>
</evidence>
<evidence type="ECO:0000256" key="1">
    <source>
        <dbReference type="ARBA" id="ARBA00005790"/>
    </source>
</evidence>
<dbReference type="Pfam" id="PF00625">
    <property type="entry name" value="Guanylate_kin"/>
    <property type="match status" value="1"/>
</dbReference>
<dbReference type="GO" id="GO:0004385">
    <property type="term" value="F:GMP kinase activity"/>
    <property type="evidence" value="ECO:0007669"/>
    <property type="project" value="TreeGrafter"/>
</dbReference>
<dbReference type="InterPro" id="IPR020590">
    <property type="entry name" value="Guanylate_kinase_CS"/>
</dbReference>
<dbReference type="Proteomes" id="UP000248852">
    <property type="component" value="Segment"/>
</dbReference>
<dbReference type="PANTHER" id="PTHR23117:SF13">
    <property type="entry name" value="GUANYLATE KINASE"/>
    <property type="match status" value="1"/>
</dbReference>
<dbReference type="Gene3D" id="3.40.50.300">
    <property type="entry name" value="P-loop containing nucleotide triphosphate hydrolases"/>
    <property type="match status" value="1"/>
</dbReference>
<feature type="domain" description="Guanylate kinase-like" evidence="4">
    <location>
        <begin position="2"/>
        <end position="85"/>
    </location>
</feature>
<comment type="similarity">
    <text evidence="1">Belongs to the guanylate kinase family.</text>
</comment>
<name>A0A2U7U8P8_9VIRU</name>
<dbReference type="KEGG" id="vg:36843948"/>
<dbReference type="InterPro" id="IPR008145">
    <property type="entry name" value="GK/Ca_channel_bsu"/>
</dbReference>
<accession>A0A2U7U8P8</accession>
<evidence type="ECO:0000259" key="4">
    <source>
        <dbReference type="PROSITE" id="PS50052"/>
    </source>
</evidence>
<dbReference type="GeneID" id="36843948"/>
<keyword evidence="2" id="KW-0808">Transferase</keyword>
<reference evidence="5" key="1">
    <citation type="journal article" date="2018" name="Nat. Commun.">
        <title>Diversity and evolution of the emerging Pandoraviridae family.</title>
        <authorList>
            <person name="Legendre M."/>
            <person name="Fabre E."/>
            <person name="Poirot O."/>
            <person name="Jeudy S."/>
            <person name="Lartigue A."/>
            <person name="Alempic J.M."/>
            <person name="Beucher L."/>
            <person name="Philippe N."/>
            <person name="Bertaux L."/>
            <person name="Christo-Foroux E."/>
            <person name="Labadie K."/>
            <person name="Coute Y."/>
            <person name="Abergel C."/>
            <person name="Claverie J.M."/>
        </authorList>
    </citation>
    <scope>NUCLEOTIDE SEQUENCE [LARGE SCALE GENOMIC DNA]</scope>
    <source>
        <strain evidence="5">Quercus</strain>
    </source>
</reference>
<dbReference type="EMBL" id="MG011689">
    <property type="protein sequence ID" value="AVK74807.1"/>
    <property type="molecule type" value="Genomic_DNA"/>
</dbReference>
<dbReference type="SMART" id="SM00072">
    <property type="entry name" value="GuKc"/>
    <property type="match status" value="1"/>
</dbReference>
<dbReference type="InterPro" id="IPR008144">
    <property type="entry name" value="Guanylate_kin-like_dom"/>
</dbReference>
<dbReference type="PROSITE" id="PS00856">
    <property type="entry name" value="GUANYLATE_KINASE_1"/>
    <property type="match status" value="1"/>
</dbReference>
<dbReference type="RefSeq" id="YP_009483076.1">
    <property type="nucleotide sequence ID" value="NC_037667.1"/>
</dbReference>
<sequence length="186" mass="19831">MGRLVVLVGPSGSGKSTIARALGWPFVCGMTTRAPRAGETDGVDYHFVTDEVFEQRVAAGAMAEHTVYPGGRYGVQQSTVERVISAEPTAAFVAILNADGADTMRRLIGHDHVRVVYVGAPIETLRARLSARCWSPAALEGRMRHAIDVETADAYKARCDVCVENLDGCQDDAVAAILADLGWTAA</sequence>
<dbReference type="SUPFAM" id="SSF52540">
    <property type="entry name" value="P-loop containing nucleoside triphosphate hydrolases"/>
    <property type="match status" value="1"/>
</dbReference>
<proteinExistence type="inferred from homology"/>
<gene>
    <name evidence="5" type="ORF">pqer_cds_385</name>
</gene>
<dbReference type="CDD" id="cd00071">
    <property type="entry name" value="GMPK"/>
    <property type="match status" value="1"/>
</dbReference>
<evidence type="ECO:0000313" key="5">
    <source>
        <dbReference type="EMBL" id="AVK74807.1"/>
    </source>
</evidence>